<keyword evidence="10" id="KW-1185">Reference proteome</keyword>
<feature type="binding site" evidence="7">
    <location>
        <begin position="135"/>
        <end position="139"/>
    </location>
    <ligand>
        <name>substrate</name>
    </ligand>
</feature>
<evidence type="ECO:0000256" key="4">
    <source>
        <dbReference type="ARBA" id="ARBA00023004"/>
    </source>
</evidence>
<dbReference type="InterPro" id="IPR022450">
    <property type="entry name" value="TsaD"/>
</dbReference>
<dbReference type="InterPro" id="IPR017861">
    <property type="entry name" value="KAE1/TsaD"/>
</dbReference>
<dbReference type="Proteomes" id="UP000184275">
    <property type="component" value="Unassembled WGS sequence"/>
</dbReference>
<feature type="binding site" evidence="7">
    <location>
        <position position="275"/>
    </location>
    <ligand>
        <name>substrate</name>
    </ligand>
</feature>
<dbReference type="HAMAP" id="MF_01445">
    <property type="entry name" value="TsaD"/>
    <property type="match status" value="1"/>
</dbReference>
<evidence type="ECO:0000256" key="6">
    <source>
        <dbReference type="ARBA" id="ARBA00048117"/>
    </source>
</evidence>
<keyword evidence="5 7" id="KW-0012">Acyltransferase</keyword>
<dbReference type="GO" id="GO:0005506">
    <property type="term" value="F:iron ion binding"/>
    <property type="evidence" value="ECO:0007669"/>
    <property type="project" value="UniProtKB-UniRule"/>
</dbReference>
<comment type="subcellular location">
    <subcellularLocation>
        <location evidence="7">Cytoplasm</location>
    </subcellularLocation>
</comment>
<evidence type="ECO:0000256" key="5">
    <source>
        <dbReference type="ARBA" id="ARBA00023315"/>
    </source>
</evidence>
<keyword evidence="7" id="KW-0963">Cytoplasm</keyword>
<comment type="similarity">
    <text evidence="7">Belongs to the KAE1 / TsaD family.</text>
</comment>
<feature type="binding site" evidence="7">
    <location>
        <position position="303"/>
    </location>
    <ligand>
        <name>Fe cation</name>
        <dbReference type="ChEBI" id="CHEBI:24875"/>
    </ligand>
</feature>
<evidence type="ECO:0000313" key="10">
    <source>
        <dbReference type="Proteomes" id="UP000184275"/>
    </source>
</evidence>
<keyword evidence="4 7" id="KW-0408">Iron</keyword>
<feature type="domain" description="Gcp-like" evidence="8">
    <location>
        <begin position="24"/>
        <end position="309"/>
    </location>
</feature>
<dbReference type="PROSITE" id="PS01016">
    <property type="entry name" value="GLYCOPROTEASE"/>
    <property type="match status" value="1"/>
</dbReference>
<feature type="binding site" evidence="7">
    <location>
        <position position="181"/>
    </location>
    <ligand>
        <name>substrate</name>
    </ligand>
</feature>
<evidence type="ECO:0000313" key="9">
    <source>
        <dbReference type="EMBL" id="SHL22515.1"/>
    </source>
</evidence>
<dbReference type="NCBIfam" id="TIGR03723">
    <property type="entry name" value="T6A_TsaD_YgjD"/>
    <property type="match status" value="1"/>
</dbReference>
<protein>
    <recommendedName>
        <fullName evidence="7">tRNA N6-adenosine threonylcarbamoyltransferase</fullName>
        <ecNumber evidence="7">2.3.1.234</ecNumber>
    </recommendedName>
    <alternativeName>
        <fullName evidence="7">N6-L-threonylcarbamoyladenine synthase</fullName>
        <shortName evidence="7">t(6)A synthase</shortName>
    </alternativeName>
    <alternativeName>
        <fullName evidence="7">t(6)A37 threonylcarbamoyladenosine biosynthesis protein TsaD</fullName>
    </alternativeName>
    <alternativeName>
        <fullName evidence="7">tRNA threonylcarbamoyladenosine biosynthesis protein TsaD</fullName>
    </alternativeName>
</protein>
<dbReference type="RefSeq" id="WP_073306197.1">
    <property type="nucleotide sequence ID" value="NZ_FRAW01000049.1"/>
</dbReference>
<sequence length="336" mass="36388">MIWLGIESSCDETACAILRDDPLEILSNPLYSQIQEHALYGGVVPEVAARAHLEKITVICQEAISQAKISLSDIDAIAFTRGPGLMGPLLVGASFARGLSRDLKIPAYGINHLEGHLSAAWLTEPDLKPPYLTLTVSGGHTELVLEEPGFQYTLLGRTRDDAAGEAFDKSGILIGLQYPAGAAIGKLAVGKNRKFHIFPRALKNENNGEFSFSGLKTAVRRYVESHSPEFIQNNLGDIAASIEDAIVDILVSKTIWALKKTGMKTLIVGGGVSANGLLRERLKRYCENHRIRLAFPTLYNSTDNGAMIAAAAIRRARAGMLSETSTEVKPWLPLAL</sequence>
<dbReference type="GO" id="GO:0005737">
    <property type="term" value="C:cytoplasm"/>
    <property type="evidence" value="ECO:0007669"/>
    <property type="project" value="UniProtKB-SubCell"/>
</dbReference>
<dbReference type="FunFam" id="3.30.420.40:FF:000012">
    <property type="entry name" value="tRNA N6-adenosine threonylcarbamoyltransferase"/>
    <property type="match status" value="1"/>
</dbReference>
<feature type="binding site" evidence="7">
    <location>
        <position position="116"/>
    </location>
    <ligand>
        <name>Fe cation</name>
        <dbReference type="ChEBI" id="CHEBI:24875"/>
    </ligand>
</feature>
<dbReference type="InterPro" id="IPR000905">
    <property type="entry name" value="Gcp-like_dom"/>
</dbReference>
<dbReference type="AlphaFoldDB" id="A0A1M6YWN3"/>
<reference evidence="10" key="1">
    <citation type="submission" date="2016-11" db="EMBL/GenBank/DDBJ databases">
        <authorList>
            <person name="Varghese N."/>
            <person name="Submissions S."/>
        </authorList>
    </citation>
    <scope>NUCLEOTIDE SEQUENCE [LARGE SCALE GENOMIC DNA]</scope>
    <source>
        <strain evidence="10">UWOS</strain>
    </source>
</reference>
<dbReference type="InterPro" id="IPR017860">
    <property type="entry name" value="Peptidase_M22_CS"/>
</dbReference>
<comment type="catalytic activity">
    <reaction evidence="6 7">
        <text>L-threonylcarbamoyladenylate + adenosine(37) in tRNA = N(6)-L-threonylcarbamoyladenosine(37) in tRNA + AMP + H(+)</text>
        <dbReference type="Rhea" id="RHEA:37059"/>
        <dbReference type="Rhea" id="RHEA-COMP:10162"/>
        <dbReference type="Rhea" id="RHEA-COMP:10163"/>
        <dbReference type="ChEBI" id="CHEBI:15378"/>
        <dbReference type="ChEBI" id="CHEBI:73682"/>
        <dbReference type="ChEBI" id="CHEBI:74411"/>
        <dbReference type="ChEBI" id="CHEBI:74418"/>
        <dbReference type="ChEBI" id="CHEBI:456215"/>
        <dbReference type="EC" id="2.3.1.234"/>
    </reaction>
</comment>
<comment type="caution">
    <text evidence="7">Lacks conserved residue(s) required for the propagation of feature annotation.</text>
</comment>
<dbReference type="GO" id="GO:0061711">
    <property type="term" value="F:tRNA N(6)-L-threonylcarbamoyladenine synthase activity"/>
    <property type="evidence" value="ECO:0007669"/>
    <property type="project" value="UniProtKB-EC"/>
</dbReference>
<gene>
    <name evidence="7" type="primary">tsaD</name>
    <name evidence="9" type="ORF">SAMN05720469_1498</name>
</gene>
<accession>A0A1M6YWN3</accession>
<dbReference type="PANTHER" id="PTHR11735">
    <property type="entry name" value="TRNA N6-ADENOSINE THREONYLCARBAMOYLTRANSFERASE"/>
    <property type="match status" value="1"/>
</dbReference>
<name>A0A1M6YWN3_9BACT</name>
<dbReference type="PRINTS" id="PR00789">
    <property type="entry name" value="OSIALOPTASE"/>
</dbReference>
<dbReference type="SUPFAM" id="SSF53067">
    <property type="entry name" value="Actin-like ATPase domain"/>
    <property type="match status" value="1"/>
</dbReference>
<keyword evidence="3 7" id="KW-0479">Metal-binding</keyword>
<organism evidence="9 10">
    <name type="scientific">Fibrobacter intestinalis</name>
    <dbReference type="NCBI Taxonomy" id="28122"/>
    <lineage>
        <taxon>Bacteria</taxon>
        <taxon>Pseudomonadati</taxon>
        <taxon>Fibrobacterota</taxon>
        <taxon>Fibrobacteria</taxon>
        <taxon>Fibrobacterales</taxon>
        <taxon>Fibrobacteraceae</taxon>
        <taxon>Fibrobacter</taxon>
    </lineage>
</organism>
<dbReference type="InterPro" id="IPR043129">
    <property type="entry name" value="ATPase_NBD"/>
</dbReference>
<dbReference type="Pfam" id="PF00814">
    <property type="entry name" value="TsaD"/>
    <property type="match status" value="1"/>
</dbReference>
<dbReference type="NCBIfam" id="TIGR00329">
    <property type="entry name" value="gcp_kae1"/>
    <property type="match status" value="1"/>
</dbReference>
<comment type="cofactor">
    <cofactor evidence="7">
        <name>Fe(2+)</name>
        <dbReference type="ChEBI" id="CHEBI:29033"/>
    </cofactor>
    <text evidence="7">Binds 1 Fe(2+) ion per subunit.</text>
</comment>
<evidence type="ECO:0000256" key="7">
    <source>
        <dbReference type="HAMAP-Rule" id="MF_01445"/>
    </source>
</evidence>
<dbReference type="EMBL" id="FRAW01000049">
    <property type="protein sequence ID" value="SHL22515.1"/>
    <property type="molecule type" value="Genomic_DNA"/>
</dbReference>
<feature type="binding site" evidence="7">
    <location>
        <position position="112"/>
    </location>
    <ligand>
        <name>Fe cation</name>
        <dbReference type="ChEBI" id="CHEBI:24875"/>
    </ligand>
</feature>
<keyword evidence="1 7" id="KW-0808">Transferase</keyword>
<evidence type="ECO:0000256" key="3">
    <source>
        <dbReference type="ARBA" id="ARBA00022723"/>
    </source>
</evidence>
<dbReference type="PANTHER" id="PTHR11735:SF6">
    <property type="entry name" value="TRNA N6-ADENOSINE THREONYLCARBAMOYLTRANSFERASE, MITOCHONDRIAL"/>
    <property type="match status" value="1"/>
</dbReference>
<keyword evidence="2 7" id="KW-0819">tRNA processing</keyword>
<dbReference type="GO" id="GO:0002949">
    <property type="term" value="P:tRNA threonylcarbamoyladenosine modification"/>
    <property type="evidence" value="ECO:0007669"/>
    <property type="project" value="UniProtKB-UniRule"/>
</dbReference>
<dbReference type="Gene3D" id="3.30.420.40">
    <property type="match status" value="2"/>
</dbReference>
<evidence type="ECO:0000256" key="1">
    <source>
        <dbReference type="ARBA" id="ARBA00022679"/>
    </source>
</evidence>
<proteinExistence type="inferred from homology"/>
<comment type="function">
    <text evidence="7">Required for the formation of a threonylcarbamoyl group on adenosine at position 37 (t(6)A37) in tRNAs that read codons beginning with adenine. Is involved in the transfer of the threonylcarbamoyl moiety of threonylcarbamoyl-AMP (TC-AMP) to the N6 group of A37, together with TsaE and TsaB. TsaD likely plays a direct catalytic role in this reaction.</text>
</comment>
<evidence type="ECO:0000256" key="2">
    <source>
        <dbReference type="ARBA" id="ARBA00022694"/>
    </source>
</evidence>
<dbReference type="CDD" id="cd24133">
    <property type="entry name" value="ASKHA_NBD_TsaD_bac"/>
    <property type="match status" value="1"/>
</dbReference>
<evidence type="ECO:0000259" key="8">
    <source>
        <dbReference type="Pfam" id="PF00814"/>
    </source>
</evidence>
<dbReference type="EC" id="2.3.1.234" evidence="7"/>
<feature type="binding site" evidence="7">
    <location>
        <position position="168"/>
    </location>
    <ligand>
        <name>substrate</name>
    </ligand>
</feature>